<dbReference type="EMBL" id="JAPDDR010000015">
    <property type="protein sequence ID" value="MCW1916447.1"/>
    <property type="molecule type" value="Genomic_DNA"/>
</dbReference>
<sequence length="106" mass="12596">MKLKRLEAQTRVICTFNRIVFGVLALVLSLAVVASALPQRRRHAELEDKLQRVLQDEKKVIAEHEYRETEYRALKDDPAFLELKAMDRLNLRRDGEKIFRFQREED</sequence>
<comment type="caution">
    <text evidence="1">The sequence shown here is derived from an EMBL/GenBank/DDBJ whole genome shotgun (WGS) entry which is preliminary data.</text>
</comment>
<evidence type="ECO:0000313" key="2">
    <source>
        <dbReference type="Proteomes" id="UP001165653"/>
    </source>
</evidence>
<protein>
    <recommendedName>
        <fullName evidence="3">Cell division protein FtsB</fullName>
    </recommendedName>
</protein>
<evidence type="ECO:0000313" key="1">
    <source>
        <dbReference type="EMBL" id="MCW1916447.1"/>
    </source>
</evidence>
<keyword evidence="2" id="KW-1185">Reference proteome</keyword>
<name>A0ABT3G9C3_9BACT</name>
<accession>A0ABT3G9C3</accession>
<evidence type="ECO:0008006" key="3">
    <source>
        <dbReference type="Google" id="ProtNLM"/>
    </source>
</evidence>
<organism evidence="1 2">
    <name type="scientific">Luteolibacter rhizosphaerae</name>
    <dbReference type="NCBI Taxonomy" id="2989719"/>
    <lineage>
        <taxon>Bacteria</taxon>
        <taxon>Pseudomonadati</taxon>
        <taxon>Verrucomicrobiota</taxon>
        <taxon>Verrucomicrobiia</taxon>
        <taxon>Verrucomicrobiales</taxon>
        <taxon>Verrucomicrobiaceae</taxon>
        <taxon>Luteolibacter</taxon>
    </lineage>
</organism>
<reference evidence="1" key="1">
    <citation type="submission" date="2022-10" db="EMBL/GenBank/DDBJ databases">
        <title>Luteolibacter sp. GHJ8, whole genome shotgun sequencing project.</title>
        <authorList>
            <person name="Zhao G."/>
            <person name="Shen L."/>
        </authorList>
    </citation>
    <scope>NUCLEOTIDE SEQUENCE</scope>
    <source>
        <strain evidence="1">GHJ8</strain>
    </source>
</reference>
<dbReference type="RefSeq" id="WP_264516023.1">
    <property type="nucleotide sequence ID" value="NZ_JAPDDR010000015.1"/>
</dbReference>
<proteinExistence type="predicted"/>
<dbReference type="Proteomes" id="UP001165653">
    <property type="component" value="Unassembled WGS sequence"/>
</dbReference>
<gene>
    <name evidence="1" type="ORF">OJ996_22860</name>
</gene>